<protein>
    <submittedName>
        <fullName evidence="1">Uncharacterized protein DUF707</fullName>
    </submittedName>
</protein>
<sequence>MEQSSRRFLVLGRVGDKSLHKSWIEDQSCDRNWDLQLNAYGKDESRIQDGDLPPVIDRGTKWDSIARHFNAQPELLDRYEYVMLPDDDLLMTARDINRLFDIVVENGLTMAQPALSIESYISWPVLLRSSQFKLRYVNFVESMACCIKSSYLKKLLPMFEQHYTGWGTDMIWTMLMEDPSYQAAVIDDVVMTHTRPLYSGPLYSSYQEGVDPRNELATLTASFENMPGAMLVYGGVLANGRKVGGFEAQLRNGLQLFGMVRKSKLPLNTARMGVAMLIRMFTKAGYRPEQLRPVLGAPITNLLLGRSPAAAQGGAATSAAGIEQRQAA</sequence>
<dbReference type="OrthoDB" id="2938920at2"/>
<organism evidence="1 2">
    <name type="scientific">Sphaerotilus hippei</name>
    <dbReference type="NCBI Taxonomy" id="744406"/>
    <lineage>
        <taxon>Bacteria</taxon>
        <taxon>Pseudomonadati</taxon>
        <taxon>Pseudomonadota</taxon>
        <taxon>Betaproteobacteria</taxon>
        <taxon>Burkholderiales</taxon>
        <taxon>Sphaerotilaceae</taxon>
        <taxon>Sphaerotilus</taxon>
    </lineage>
</organism>
<keyword evidence="2" id="KW-1185">Reference proteome</keyword>
<evidence type="ECO:0000313" key="1">
    <source>
        <dbReference type="EMBL" id="PXW98823.1"/>
    </source>
</evidence>
<dbReference type="Proteomes" id="UP000247811">
    <property type="component" value="Unassembled WGS sequence"/>
</dbReference>
<dbReference type="AlphaFoldDB" id="A0A318H508"/>
<dbReference type="EMBL" id="QJJS01000002">
    <property type="protein sequence ID" value="PXW98823.1"/>
    <property type="molecule type" value="Genomic_DNA"/>
</dbReference>
<dbReference type="SUPFAM" id="SSF53448">
    <property type="entry name" value="Nucleotide-diphospho-sugar transferases"/>
    <property type="match status" value="1"/>
</dbReference>
<reference evidence="1 2" key="1">
    <citation type="submission" date="2018-05" db="EMBL/GenBank/DDBJ databases">
        <title>Genomic Encyclopedia of Type Strains, Phase IV (KMG-IV): sequencing the most valuable type-strain genomes for metagenomic binning, comparative biology and taxonomic classification.</title>
        <authorList>
            <person name="Goeker M."/>
        </authorList>
    </citation>
    <scope>NUCLEOTIDE SEQUENCE [LARGE SCALE GENOMIC DNA]</scope>
    <source>
        <strain evidence="1 2">DSM 566</strain>
    </source>
</reference>
<dbReference type="RefSeq" id="WP_110399439.1">
    <property type="nucleotide sequence ID" value="NZ_QJJS01000002.1"/>
</dbReference>
<proteinExistence type="predicted"/>
<dbReference type="Pfam" id="PF05212">
    <property type="entry name" value="DUF707"/>
    <property type="match status" value="1"/>
</dbReference>
<dbReference type="InterPro" id="IPR029044">
    <property type="entry name" value="Nucleotide-diphossugar_trans"/>
</dbReference>
<accession>A0A318H508</accession>
<comment type="caution">
    <text evidence="1">The sequence shown here is derived from an EMBL/GenBank/DDBJ whole genome shotgun (WGS) entry which is preliminary data.</text>
</comment>
<dbReference type="InterPro" id="IPR007877">
    <property type="entry name" value="DUF707"/>
</dbReference>
<gene>
    <name evidence="1" type="ORF">C7444_102314</name>
</gene>
<evidence type="ECO:0000313" key="2">
    <source>
        <dbReference type="Proteomes" id="UP000247811"/>
    </source>
</evidence>
<name>A0A318H508_9BURK</name>